<dbReference type="Gene3D" id="3.30.2400.10">
    <property type="entry name" value="Major capsid protein gp5"/>
    <property type="match status" value="1"/>
</dbReference>
<dbReference type="AlphaFoldDB" id="A0A106QNC0"/>
<comment type="caution">
    <text evidence="4">The sequence shown here is derived from an EMBL/GenBank/DDBJ whole genome shotgun (WGS) entry which is preliminary data.</text>
</comment>
<name>A0A106QNC0_9BURK</name>
<evidence type="ECO:0000313" key="4">
    <source>
        <dbReference type="EMBL" id="KWE08946.1"/>
    </source>
</evidence>
<organism evidence="4 5">
    <name type="scientific">Burkholderia ubonensis</name>
    <dbReference type="NCBI Taxonomy" id="101571"/>
    <lineage>
        <taxon>Bacteria</taxon>
        <taxon>Pseudomonadati</taxon>
        <taxon>Pseudomonadota</taxon>
        <taxon>Betaproteobacteria</taxon>
        <taxon>Burkholderiales</taxon>
        <taxon>Burkholderiaceae</taxon>
        <taxon>Burkholderia</taxon>
        <taxon>Burkholderia cepacia complex</taxon>
    </lineage>
</organism>
<dbReference type="SUPFAM" id="SSF56563">
    <property type="entry name" value="Major capsid protein gp5"/>
    <property type="match status" value="1"/>
</dbReference>
<dbReference type="InterPro" id="IPR024455">
    <property type="entry name" value="Phage_capsid"/>
</dbReference>
<dbReference type="Pfam" id="PF05065">
    <property type="entry name" value="Phage_capsid"/>
    <property type="match status" value="1"/>
</dbReference>
<dbReference type="InterPro" id="IPR054612">
    <property type="entry name" value="Phage_capsid-like_C"/>
</dbReference>
<feature type="domain" description="Phage capsid-like C-terminal" evidence="3">
    <location>
        <begin position="146"/>
        <end position="412"/>
    </location>
</feature>
<dbReference type="RefSeq" id="WP_060199769.1">
    <property type="nucleotide sequence ID" value="NZ_LPHE01000058.1"/>
</dbReference>
<evidence type="ECO:0000256" key="2">
    <source>
        <dbReference type="SAM" id="Coils"/>
    </source>
</evidence>
<feature type="coiled-coil region" evidence="2">
    <location>
        <begin position="7"/>
        <end position="34"/>
    </location>
</feature>
<sequence>MRLNEIREQKARKITEMRALLTNAEREKRSLSADEQAKFDALKADVTALEADEQRAQFMADLERRTTGDRVTAADFATVENRVVLLDVIRAGMEGRSLDGAAAEFAQETERRTGRKAQGFYVPMAAFDVRSVEQRDAQTTTTAAGIVPNDFRADQFIGPLRNALVMRSLGARVLTGLRGDVEIPKFKTGMTAGWVSENEALQRSGMSFDDPVTLKPRHVGALTELSRQLIQQSSPDINGLVRDDLSAVMGEALDSALLSGDGQKQPLGLLNMAGIQTASLAAPSWDGVLRIVEKLDLVNVNGGRWLSNPSVKRVLASTEKAPNTGVFLTDGASLAGYPLVTTNQVKAKAGATPTGRLIFGDFSQLILGIWSEVDILVNPYAESAYEKGNVLVRAMMTCDQAVRHPEAFVAIDDVKI</sequence>
<comment type="subcellular location">
    <subcellularLocation>
        <location evidence="1">Virion</location>
    </subcellularLocation>
</comment>
<dbReference type="Proteomes" id="UP000062998">
    <property type="component" value="Unassembled WGS sequence"/>
</dbReference>
<evidence type="ECO:0000313" key="5">
    <source>
        <dbReference type="Proteomes" id="UP000062998"/>
    </source>
</evidence>
<evidence type="ECO:0000259" key="3">
    <source>
        <dbReference type="Pfam" id="PF05065"/>
    </source>
</evidence>
<dbReference type="NCBIfam" id="TIGR01554">
    <property type="entry name" value="major_cap_HK97"/>
    <property type="match status" value="1"/>
</dbReference>
<accession>A0A106QNC0</accession>
<reference evidence="4 5" key="1">
    <citation type="submission" date="2015-11" db="EMBL/GenBank/DDBJ databases">
        <title>Expanding the genomic diversity of Burkholderia species for the development of highly accurate diagnostics.</title>
        <authorList>
            <person name="Sahl J."/>
            <person name="Keim P."/>
            <person name="Wagner D."/>
        </authorList>
    </citation>
    <scope>NUCLEOTIDE SEQUENCE [LARGE SCALE GENOMIC DNA]</scope>
    <source>
        <strain evidence="4 5">MSMB2167WGS</strain>
    </source>
</reference>
<dbReference type="OrthoDB" id="6982310at2"/>
<keyword evidence="2" id="KW-0175">Coiled coil</keyword>
<dbReference type="EMBL" id="LPIX01000025">
    <property type="protein sequence ID" value="KWE08946.1"/>
    <property type="molecule type" value="Genomic_DNA"/>
</dbReference>
<protein>
    <submittedName>
        <fullName evidence="4">Major capsid protein</fullName>
    </submittedName>
</protein>
<evidence type="ECO:0000256" key="1">
    <source>
        <dbReference type="ARBA" id="ARBA00004328"/>
    </source>
</evidence>
<proteinExistence type="predicted"/>
<gene>
    <name evidence="4" type="ORF">WL73_06995</name>
</gene>